<protein>
    <submittedName>
        <fullName evidence="2">Uncharacterized protein</fullName>
    </submittedName>
</protein>
<keyword evidence="1" id="KW-0472">Membrane</keyword>
<evidence type="ECO:0000313" key="3">
    <source>
        <dbReference type="Proteomes" id="UP000007392"/>
    </source>
</evidence>
<keyword evidence="1" id="KW-1133">Transmembrane helix</keyword>
<accession>I0BG95</accession>
<keyword evidence="1" id="KW-0812">Transmembrane</keyword>
<organism evidence="2 3">
    <name type="scientific">Paenibacillus mucilaginosus K02</name>
    <dbReference type="NCBI Taxonomy" id="997761"/>
    <lineage>
        <taxon>Bacteria</taxon>
        <taxon>Bacillati</taxon>
        <taxon>Bacillota</taxon>
        <taxon>Bacilli</taxon>
        <taxon>Bacillales</taxon>
        <taxon>Paenibacillaceae</taxon>
        <taxon>Paenibacillus</taxon>
    </lineage>
</organism>
<feature type="transmembrane region" description="Helical" evidence="1">
    <location>
        <begin position="20"/>
        <end position="42"/>
    </location>
</feature>
<reference evidence="2 3" key="1">
    <citation type="submission" date="2013-06" db="EMBL/GenBank/DDBJ databases">
        <title>Complete genome sequence of Paenibacillus mucilaginosus K02.</title>
        <authorList>
            <person name="Xiao B."/>
            <person name="Sun L."/>
            <person name="Xiao L."/>
            <person name="Lian B."/>
        </authorList>
    </citation>
    <scope>NUCLEOTIDE SEQUENCE [LARGE SCALE GENOMIC DNA]</scope>
    <source>
        <strain evidence="2 3">K02</strain>
    </source>
</reference>
<dbReference type="Proteomes" id="UP000007392">
    <property type="component" value="Chromosome"/>
</dbReference>
<dbReference type="AlphaFoldDB" id="I0BG95"/>
<dbReference type="EMBL" id="CP003422">
    <property type="protein sequence ID" value="AFH61392.1"/>
    <property type="molecule type" value="Genomic_DNA"/>
</dbReference>
<name>I0BG95_9BACL</name>
<dbReference type="KEGG" id="pmw:B2K_11780"/>
<proteinExistence type="predicted"/>
<gene>
    <name evidence="2" type="ORF">B2K_11780</name>
</gene>
<dbReference type="HOGENOM" id="CLU_1659031_0_0_9"/>
<sequence length="159" mass="18048">MDEIDEDVKNGFAGNKAGLITIIVILGILSSFLVFPIVIYFASPFLIKMDRGNVTLPHGWFVTQTADGGPGPYNIERSGKEIISPTITEIAWYENFVIFKRVQPDGFESVGVIDTSLKRKNVHILKDTKVNQEFLYNQYKIPKGIELNPVEEVWFKLKR</sequence>
<evidence type="ECO:0000256" key="1">
    <source>
        <dbReference type="SAM" id="Phobius"/>
    </source>
</evidence>
<evidence type="ECO:0000313" key="2">
    <source>
        <dbReference type="EMBL" id="AFH61392.1"/>
    </source>
</evidence>